<sequence length="225" mass="24516">MSEKDVSGDIVWHDHSVDRRSREQRLGQLGCVVWFTGLSGCGKSTIANELDVMLAREGRATILLDGDNVRHGLCAPPSKLQPEHGAEFAERFGLGFGAVDREENIRRIGSVAALMASAGLITLTAFVSPYQRDRDRVRKIVSDSGRPEDFVEVFVDTPLEVCEARDPKGLYKKARAGEIANFTGISDPYEPPPKPEIRLDGGAGRSAGELAGQVRQWLSDRGVLG</sequence>
<evidence type="ECO:0000313" key="12">
    <source>
        <dbReference type="Proteomes" id="UP000324479"/>
    </source>
</evidence>
<comment type="catalytic activity">
    <reaction evidence="1 6 7">
        <text>adenosine 5'-phosphosulfate + ATP = 3'-phosphoadenylyl sulfate + ADP + H(+)</text>
        <dbReference type="Rhea" id="RHEA:24152"/>
        <dbReference type="ChEBI" id="CHEBI:15378"/>
        <dbReference type="ChEBI" id="CHEBI:30616"/>
        <dbReference type="ChEBI" id="CHEBI:58243"/>
        <dbReference type="ChEBI" id="CHEBI:58339"/>
        <dbReference type="ChEBI" id="CHEBI:456216"/>
        <dbReference type="EC" id="2.7.1.25"/>
    </reaction>
</comment>
<dbReference type="NCBIfam" id="NF003013">
    <property type="entry name" value="PRK03846.1"/>
    <property type="match status" value="1"/>
</dbReference>
<keyword evidence="9" id="KW-1133">Transmembrane helix</keyword>
<accession>A0A5M6DD77</accession>
<evidence type="ECO:0000256" key="9">
    <source>
        <dbReference type="SAM" id="Phobius"/>
    </source>
</evidence>
<reference evidence="11 12" key="1">
    <citation type="submission" date="2019-08" db="EMBL/GenBank/DDBJ databases">
        <authorList>
            <person name="Dhanesh K."/>
            <person name="Kumar G."/>
            <person name="Sasikala C."/>
            <person name="Venkata Ramana C."/>
        </authorList>
    </citation>
    <scope>NUCLEOTIDE SEQUENCE [LARGE SCALE GENOMIC DNA]</scope>
    <source>
        <strain evidence="11 12">JC645</strain>
    </source>
</reference>
<dbReference type="GO" id="GO:0070814">
    <property type="term" value="P:hydrogen sulfide biosynthetic process"/>
    <property type="evidence" value="ECO:0007669"/>
    <property type="project" value="UniProtKB-UniRule"/>
</dbReference>
<feature type="active site" description="Phosphoserine intermediate" evidence="6">
    <location>
        <position position="128"/>
    </location>
</feature>
<proteinExistence type="inferred from homology"/>
<dbReference type="UniPathway" id="UPA00140">
    <property type="reaction ID" value="UER00205"/>
</dbReference>
<dbReference type="PANTHER" id="PTHR42700">
    <property type="entry name" value="SULFATE ADENYLYLTRANSFERASE"/>
    <property type="match status" value="1"/>
</dbReference>
<keyword evidence="5 6" id="KW-0067">ATP-binding</keyword>
<evidence type="ECO:0000256" key="4">
    <source>
        <dbReference type="ARBA" id="ARBA00022741"/>
    </source>
</evidence>
<keyword evidence="3 6" id="KW-0808">Transferase</keyword>
<dbReference type="Proteomes" id="UP000324479">
    <property type="component" value="Unassembled WGS sequence"/>
</dbReference>
<dbReference type="GO" id="GO:0004781">
    <property type="term" value="F:sulfate adenylyltransferase (ATP) activity"/>
    <property type="evidence" value="ECO:0007669"/>
    <property type="project" value="TreeGrafter"/>
</dbReference>
<dbReference type="GO" id="GO:0010134">
    <property type="term" value="P:sulfate assimilation via adenylyl sulfate reduction"/>
    <property type="evidence" value="ECO:0007669"/>
    <property type="project" value="TreeGrafter"/>
</dbReference>
<keyword evidence="6" id="KW-0597">Phosphoprotein</keyword>
<comment type="function">
    <text evidence="6 7">Catalyzes the synthesis of activated sulfate.</text>
</comment>
<evidence type="ECO:0000256" key="3">
    <source>
        <dbReference type="ARBA" id="ARBA00022679"/>
    </source>
</evidence>
<dbReference type="EC" id="2.7.1.25" evidence="2 6"/>
<dbReference type="RefSeq" id="WP_150075968.1">
    <property type="nucleotide sequence ID" value="NZ_VWOX01000004.1"/>
</dbReference>
<dbReference type="AlphaFoldDB" id="A0A5M6DD77"/>
<evidence type="ECO:0000256" key="1">
    <source>
        <dbReference type="ARBA" id="ARBA00001823"/>
    </source>
</evidence>
<evidence type="ECO:0000313" key="11">
    <source>
        <dbReference type="EMBL" id="KAA5544360.1"/>
    </source>
</evidence>
<dbReference type="GO" id="GO:0019379">
    <property type="term" value="P:sulfate assimilation, phosphoadenylyl sulfate reduction by phosphoadenylyl-sulfate reductase (thioredoxin)"/>
    <property type="evidence" value="ECO:0007669"/>
    <property type="project" value="TreeGrafter"/>
</dbReference>
<keyword evidence="6 7" id="KW-0418">Kinase</keyword>
<evidence type="ECO:0000256" key="5">
    <source>
        <dbReference type="ARBA" id="ARBA00022840"/>
    </source>
</evidence>
<dbReference type="Pfam" id="PF01583">
    <property type="entry name" value="APS_kinase"/>
    <property type="match status" value="1"/>
</dbReference>
<comment type="caution">
    <text evidence="11">The sequence shown here is derived from an EMBL/GenBank/DDBJ whole genome shotgun (WGS) entry which is preliminary data.</text>
</comment>
<feature type="region of interest" description="Disordered" evidence="8">
    <location>
        <begin position="184"/>
        <end position="206"/>
    </location>
</feature>
<feature type="transmembrane region" description="Helical" evidence="9">
    <location>
        <begin position="111"/>
        <end position="130"/>
    </location>
</feature>
<dbReference type="CDD" id="cd02027">
    <property type="entry name" value="APSK"/>
    <property type="match status" value="1"/>
</dbReference>
<keyword evidence="4 6" id="KW-0547">Nucleotide-binding</keyword>
<dbReference type="InterPro" id="IPR059117">
    <property type="entry name" value="APS_kinase_dom"/>
</dbReference>
<feature type="domain" description="APS kinase" evidence="10">
    <location>
        <begin position="30"/>
        <end position="200"/>
    </location>
</feature>
<organism evidence="11 12">
    <name type="scientific">Roseiconus nitratireducens</name>
    <dbReference type="NCBI Taxonomy" id="2605748"/>
    <lineage>
        <taxon>Bacteria</taxon>
        <taxon>Pseudomonadati</taxon>
        <taxon>Planctomycetota</taxon>
        <taxon>Planctomycetia</taxon>
        <taxon>Pirellulales</taxon>
        <taxon>Pirellulaceae</taxon>
        <taxon>Roseiconus</taxon>
    </lineage>
</organism>
<dbReference type="HAMAP" id="MF_00065">
    <property type="entry name" value="Adenylyl_sulf_kinase"/>
    <property type="match status" value="1"/>
</dbReference>
<protein>
    <recommendedName>
        <fullName evidence="2 6">Adenylyl-sulfate kinase</fullName>
        <ecNumber evidence="2 6">2.7.1.25</ecNumber>
    </recommendedName>
    <alternativeName>
        <fullName evidence="6">APS kinase</fullName>
    </alternativeName>
    <alternativeName>
        <fullName evidence="6">ATP adenosine-5'-phosphosulfate 3'-phosphotransferase</fullName>
    </alternativeName>
    <alternativeName>
        <fullName evidence="6">Adenosine-5'-phosphosulfate kinase</fullName>
    </alternativeName>
</protein>
<dbReference type="GO" id="GO:0005737">
    <property type="term" value="C:cytoplasm"/>
    <property type="evidence" value="ECO:0007669"/>
    <property type="project" value="TreeGrafter"/>
</dbReference>
<comment type="similarity">
    <text evidence="6 7">Belongs to the APS kinase family.</text>
</comment>
<gene>
    <name evidence="6 11" type="primary">cysC</name>
    <name evidence="11" type="ORF">FYK55_08405</name>
</gene>
<keyword evidence="12" id="KW-1185">Reference proteome</keyword>
<name>A0A5M6DD77_9BACT</name>
<dbReference type="InterPro" id="IPR027417">
    <property type="entry name" value="P-loop_NTPase"/>
</dbReference>
<dbReference type="InterPro" id="IPR050512">
    <property type="entry name" value="Sulf_AdTrans/APS_kinase"/>
</dbReference>
<dbReference type="SUPFAM" id="SSF52540">
    <property type="entry name" value="P-loop containing nucleoside triphosphate hydrolases"/>
    <property type="match status" value="1"/>
</dbReference>
<dbReference type="InterPro" id="IPR002891">
    <property type="entry name" value="APS"/>
</dbReference>
<keyword evidence="9" id="KW-0472">Membrane</keyword>
<dbReference type="NCBIfam" id="TIGR00455">
    <property type="entry name" value="apsK"/>
    <property type="match status" value="1"/>
</dbReference>
<evidence type="ECO:0000256" key="7">
    <source>
        <dbReference type="RuleBase" id="RU004347"/>
    </source>
</evidence>
<dbReference type="EMBL" id="VWOX01000004">
    <property type="protein sequence ID" value="KAA5544360.1"/>
    <property type="molecule type" value="Genomic_DNA"/>
</dbReference>
<comment type="pathway">
    <text evidence="6 7">Sulfur metabolism; hydrogen sulfide biosynthesis; sulfite from sulfate: step 2/3.</text>
</comment>
<keyword evidence="9" id="KW-0812">Transmembrane</keyword>
<evidence type="ECO:0000256" key="8">
    <source>
        <dbReference type="SAM" id="MobiDB-lite"/>
    </source>
</evidence>
<evidence type="ECO:0000256" key="6">
    <source>
        <dbReference type="HAMAP-Rule" id="MF_00065"/>
    </source>
</evidence>
<evidence type="ECO:0000259" key="10">
    <source>
        <dbReference type="Pfam" id="PF01583"/>
    </source>
</evidence>
<evidence type="ECO:0000256" key="2">
    <source>
        <dbReference type="ARBA" id="ARBA00012121"/>
    </source>
</evidence>
<feature type="binding site" evidence="6">
    <location>
        <begin position="37"/>
        <end position="44"/>
    </location>
    <ligand>
        <name>ATP</name>
        <dbReference type="ChEBI" id="CHEBI:30616"/>
    </ligand>
</feature>
<dbReference type="PANTHER" id="PTHR42700:SF3">
    <property type="entry name" value="BIFUNCTIONAL SAT_APS KINASE-RELATED"/>
    <property type="match status" value="1"/>
</dbReference>
<dbReference type="Gene3D" id="3.40.50.300">
    <property type="entry name" value="P-loop containing nucleotide triphosphate hydrolases"/>
    <property type="match status" value="1"/>
</dbReference>
<dbReference type="GO" id="GO:0005524">
    <property type="term" value="F:ATP binding"/>
    <property type="evidence" value="ECO:0007669"/>
    <property type="project" value="UniProtKB-UniRule"/>
</dbReference>
<dbReference type="GO" id="GO:0004020">
    <property type="term" value="F:adenylylsulfate kinase activity"/>
    <property type="evidence" value="ECO:0007669"/>
    <property type="project" value="UniProtKB-UniRule"/>
</dbReference>